<gene>
    <name evidence="1" type="ordered locus">Mtc_1120</name>
</gene>
<keyword evidence="2" id="KW-1185">Reference proteome</keyword>
<dbReference type="RefSeq" id="WP_014405714.1">
    <property type="nucleotide sequence ID" value="NC_017034.1"/>
</dbReference>
<dbReference type="STRING" id="1041930.Mtc_1120"/>
<dbReference type="HOGENOM" id="CLU_3178555_0_0_2"/>
<dbReference type="KEGG" id="mez:Mtc_1120"/>
<proteinExistence type="predicted"/>
<name>H8I7P1_METCZ</name>
<accession>H8I7P1</accession>
<evidence type="ECO:0000313" key="2">
    <source>
        <dbReference type="Proteomes" id="UP000005233"/>
    </source>
</evidence>
<dbReference type="EMBL" id="CP003243">
    <property type="protein sequence ID" value="AFC99876.1"/>
    <property type="molecule type" value="Genomic_DNA"/>
</dbReference>
<dbReference type="OrthoDB" id="373294at2157"/>
<sequence>MPYYIPVENRNTYLRFREALEDSESPNIDDFLNELLDLWEEQDSNI</sequence>
<dbReference type="Proteomes" id="UP000005233">
    <property type="component" value="Chromosome"/>
</dbReference>
<protein>
    <submittedName>
        <fullName evidence="1">Uncharacterized protein</fullName>
    </submittedName>
</protein>
<organism evidence="1 2">
    <name type="scientific">Methanocella conradii (strain DSM 24694 / JCM 17849 / CGMCC 1.5162 / HZ254)</name>
    <dbReference type="NCBI Taxonomy" id="1041930"/>
    <lineage>
        <taxon>Archaea</taxon>
        <taxon>Methanobacteriati</taxon>
        <taxon>Methanobacteriota</taxon>
        <taxon>Stenosarchaea group</taxon>
        <taxon>Methanomicrobia</taxon>
        <taxon>Methanocellales</taxon>
        <taxon>Methanocellaceae</taxon>
        <taxon>Methanocella</taxon>
    </lineage>
</organism>
<dbReference type="GeneID" id="43501116"/>
<dbReference type="AlphaFoldDB" id="H8I7P1"/>
<evidence type="ECO:0000313" key="1">
    <source>
        <dbReference type="EMBL" id="AFC99876.1"/>
    </source>
</evidence>
<reference evidence="1 2" key="1">
    <citation type="journal article" date="2012" name="J. Bacteriol.">
        <title>Complete genome sequence of a thermophilic methanogen, Methanocella conradii HZ254, isolated from Chinese rice field soil.</title>
        <authorList>
            <person name="Lu Z."/>
            <person name="Lu Y."/>
        </authorList>
    </citation>
    <scope>NUCLEOTIDE SEQUENCE [LARGE SCALE GENOMIC DNA]</scope>
    <source>
        <strain evidence="2">DSM 24694 / JCM 17849 / CGMCC 1.5162 / HZ254</strain>
    </source>
</reference>